<feature type="region of interest" description="Disordered" evidence="1">
    <location>
        <begin position="1"/>
        <end position="40"/>
    </location>
</feature>
<comment type="caution">
    <text evidence="2">The sequence shown here is derived from an EMBL/GenBank/DDBJ whole genome shotgun (WGS) entry which is preliminary data.</text>
</comment>
<dbReference type="VEuPathDB" id="FungiDB:SMAC_08185"/>
<dbReference type="AlphaFoldDB" id="A0A8S8ZL67"/>
<feature type="compositionally biased region" description="Low complexity" evidence="1">
    <location>
        <begin position="1"/>
        <end position="14"/>
    </location>
</feature>
<dbReference type="Proteomes" id="UP000433876">
    <property type="component" value="Unassembled WGS sequence"/>
</dbReference>
<reference evidence="2 3" key="1">
    <citation type="submission" date="2017-07" db="EMBL/GenBank/DDBJ databases">
        <title>Genome sequence of the Sordaria macrospora wild type strain R19027.</title>
        <authorList>
            <person name="Nowrousian M."/>
            <person name="Teichert I."/>
            <person name="Kueck U."/>
        </authorList>
    </citation>
    <scope>NUCLEOTIDE SEQUENCE [LARGE SCALE GENOMIC DNA]</scope>
    <source>
        <strain evidence="2 3">R19027</strain>
        <tissue evidence="2">Mycelium</tissue>
    </source>
</reference>
<dbReference type="OMA" id="RDWKPNG"/>
<evidence type="ECO:0000256" key="1">
    <source>
        <dbReference type="SAM" id="MobiDB-lite"/>
    </source>
</evidence>
<protein>
    <submittedName>
        <fullName evidence="2">Uncharacterized protein</fullName>
    </submittedName>
</protein>
<proteinExistence type="predicted"/>
<accession>A0A8S8ZL67</accession>
<dbReference type="EMBL" id="NMPR01000117">
    <property type="protein sequence ID" value="KAA8630018.1"/>
    <property type="molecule type" value="Genomic_DNA"/>
</dbReference>
<feature type="compositionally biased region" description="Polar residues" evidence="1">
    <location>
        <begin position="124"/>
        <end position="152"/>
    </location>
</feature>
<name>A0A8S8ZL67_SORMA</name>
<organism evidence="2 3">
    <name type="scientific">Sordaria macrospora</name>
    <dbReference type="NCBI Taxonomy" id="5147"/>
    <lineage>
        <taxon>Eukaryota</taxon>
        <taxon>Fungi</taxon>
        <taxon>Dikarya</taxon>
        <taxon>Ascomycota</taxon>
        <taxon>Pezizomycotina</taxon>
        <taxon>Sordariomycetes</taxon>
        <taxon>Sordariomycetidae</taxon>
        <taxon>Sordariales</taxon>
        <taxon>Sordariaceae</taxon>
        <taxon>Sordaria</taxon>
    </lineage>
</organism>
<feature type="region of interest" description="Disordered" evidence="1">
    <location>
        <begin position="108"/>
        <end position="173"/>
    </location>
</feature>
<sequence length="173" mass="19230">MSSTTATRTTTTTTHSNMTDDELDRDWKPNGRRPQSTIARNFSQELMDIFRIDKDITDLADQGDKRSAPANANNANATIDIDLDARKQEVDKKASELEALERRLREMEEKLKSQYPAAAIGTQAKPSQLHTPQNQQQNKGRPGSARQSQQAPVSGAMPPTPIGSEDGDREHHH</sequence>
<feature type="region of interest" description="Disordered" evidence="1">
    <location>
        <begin position="61"/>
        <end position="81"/>
    </location>
</feature>
<gene>
    <name evidence="2" type="ORF">SMACR_08185</name>
</gene>
<evidence type="ECO:0000313" key="3">
    <source>
        <dbReference type="Proteomes" id="UP000433876"/>
    </source>
</evidence>
<evidence type="ECO:0000313" key="2">
    <source>
        <dbReference type="EMBL" id="KAA8630018.1"/>
    </source>
</evidence>